<evidence type="ECO:0000256" key="1">
    <source>
        <dbReference type="SAM" id="MobiDB-lite"/>
    </source>
</evidence>
<dbReference type="PROSITE" id="PS51257">
    <property type="entry name" value="PROKAR_LIPOPROTEIN"/>
    <property type="match status" value="1"/>
</dbReference>
<protein>
    <submittedName>
        <fullName evidence="3">Uncharacterized protein</fullName>
    </submittedName>
</protein>
<evidence type="ECO:0000256" key="2">
    <source>
        <dbReference type="SAM" id="Phobius"/>
    </source>
</evidence>
<feature type="compositionally biased region" description="Polar residues" evidence="1">
    <location>
        <begin position="109"/>
        <end position="122"/>
    </location>
</feature>
<feature type="region of interest" description="Disordered" evidence="1">
    <location>
        <begin position="55"/>
        <end position="122"/>
    </location>
</feature>
<dbReference type="AlphaFoldDB" id="A0AA48L4F5"/>
<dbReference type="KEGG" id="ccac:CcaHIS019_0405870"/>
<evidence type="ECO:0000313" key="4">
    <source>
        <dbReference type="Proteomes" id="UP001233271"/>
    </source>
</evidence>
<feature type="transmembrane region" description="Helical" evidence="2">
    <location>
        <begin position="15"/>
        <end position="39"/>
    </location>
</feature>
<keyword evidence="2" id="KW-0812">Transmembrane</keyword>
<reference evidence="3" key="1">
    <citation type="journal article" date="2023" name="BMC Genomics">
        <title>Chromosome-level genome assemblies of Cutaneotrichosporon spp. (Trichosporonales, Basidiomycota) reveal imbalanced evolution between nucleotide sequences and chromosome synteny.</title>
        <authorList>
            <person name="Kobayashi Y."/>
            <person name="Kayamori A."/>
            <person name="Aoki K."/>
            <person name="Shiwa Y."/>
            <person name="Matsutani M."/>
            <person name="Fujita N."/>
            <person name="Sugita T."/>
            <person name="Iwasaki W."/>
            <person name="Tanaka N."/>
            <person name="Takashima M."/>
        </authorList>
    </citation>
    <scope>NUCLEOTIDE SEQUENCE</scope>
    <source>
        <strain evidence="3">HIS019</strain>
    </source>
</reference>
<sequence>MPVIRLTKRSSEGSVALIAAAVVSCVAAALLTLGGLWFYHRWLRRKREQAALEALDKVSPASSQPSPSNYPPPPAYPPLRAPRRARRPLITKPSIPDLPRISEERMSMASVTPSVQSRPSTFVSLGQQGQLWSTAVAQEKETEEVMGS</sequence>
<proteinExistence type="predicted"/>
<dbReference type="Proteomes" id="UP001233271">
    <property type="component" value="Chromosome 4"/>
</dbReference>
<dbReference type="GeneID" id="85495637"/>
<accession>A0AA48L4F5</accession>
<dbReference type="EMBL" id="AP028215">
    <property type="protein sequence ID" value="BEI91767.1"/>
    <property type="molecule type" value="Genomic_DNA"/>
</dbReference>
<keyword evidence="2" id="KW-1133">Transmembrane helix</keyword>
<feature type="compositionally biased region" description="Pro residues" evidence="1">
    <location>
        <begin position="68"/>
        <end position="80"/>
    </location>
</feature>
<organism evidence="3 4">
    <name type="scientific">Cutaneotrichosporon cavernicola</name>
    <dbReference type="NCBI Taxonomy" id="279322"/>
    <lineage>
        <taxon>Eukaryota</taxon>
        <taxon>Fungi</taxon>
        <taxon>Dikarya</taxon>
        <taxon>Basidiomycota</taxon>
        <taxon>Agaricomycotina</taxon>
        <taxon>Tremellomycetes</taxon>
        <taxon>Trichosporonales</taxon>
        <taxon>Trichosporonaceae</taxon>
        <taxon>Cutaneotrichosporon</taxon>
    </lineage>
</organism>
<dbReference type="RefSeq" id="XP_060457032.1">
    <property type="nucleotide sequence ID" value="XM_060600438.1"/>
</dbReference>
<gene>
    <name evidence="3" type="ORF">CcaverHIS019_0405870</name>
</gene>
<keyword evidence="2" id="KW-0472">Membrane</keyword>
<evidence type="ECO:0000313" key="3">
    <source>
        <dbReference type="EMBL" id="BEI91767.1"/>
    </source>
</evidence>
<keyword evidence="4" id="KW-1185">Reference proteome</keyword>
<name>A0AA48L4F5_9TREE</name>